<dbReference type="KEGG" id="thu:AC731_016465"/>
<dbReference type="InterPro" id="IPR005025">
    <property type="entry name" value="FMN_Rdtase-like_dom"/>
</dbReference>
<dbReference type="PANTHER" id="PTHR30543:SF21">
    <property type="entry name" value="NAD(P)H-DEPENDENT FMN REDUCTASE LOT6"/>
    <property type="match status" value="1"/>
</dbReference>
<dbReference type="STRING" id="1134435.AC731_016465"/>
<dbReference type="PANTHER" id="PTHR30543">
    <property type="entry name" value="CHROMATE REDUCTASE"/>
    <property type="match status" value="1"/>
</dbReference>
<dbReference type="Proteomes" id="UP000036902">
    <property type="component" value="Chromosome"/>
</dbReference>
<feature type="domain" description="NADPH-dependent FMN reductase-like" evidence="1">
    <location>
        <begin position="4"/>
        <end position="160"/>
    </location>
</feature>
<dbReference type="Pfam" id="PF03358">
    <property type="entry name" value="FMN_red"/>
    <property type="match status" value="1"/>
</dbReference>
<dbReference type="GO" id="GO:0016491">
    <property type="term" value="F:oxidoreductase activity"/>
    <property type="evidence" value="ECO:0007669"/>
    <property type="project" value="InterPro"/>
</dbReference>
<dbReference type="GO" id="GO:0010181">
    <property type="term" value="F:FMN binding"/>
    <property type="evidence" value="ECO:0007669"/>
    <property type="project" value="TreeGrafter"/>
</dbReference>
<dbReference type="AlphaFoldDB" id="A0A127K8W5"/>
<keyword evidence="3" id="KW-1185">Reference proteome</keyword>
<dbReference type="InterPro" id="IPR050712">
    <property type="entry name" value="NAD(P)H-dep_reductase"/>
</dbReference>
<dbReference type="InterPro" id="IPR029039">
    <property type="entry name" value="Flavoprotein-like_sf"/>
</dbReference>
<protein>
    <submittedName>
        <fullName evidence="2">NADPH-dependent FMN reductase</fullName>
    </submittedName>
</protein>
<dbReference type="EMBL" id="CP014646">
    <property type="protein sequence ID" value="AMO38387.1"/>
    <property type="molecule type" value="Genomic_DNA"/>
</dbReference>
<reference evidence="3" key="1">
    <citation type="submission" date="2016-03" db="EMBL/GenBank/DDBJ databases">
        <authorList>
            <person name="Ma C."/>
            <person name="Zhou S."/>
            <person name="Yang G."/>
        </authorList>
    </citation>
    <scope>NUCLEOTIDE SEQUENCE [LARGE SCALE GENOMIC DNA]</scope>
    <source>
        <strain evidence="3">SgZ-1</strain>
    </source>
</reference>
<evidence type="ECO:0000259" key="1">
    <source>
        <dbReference type="Pfam" id="PF03358"/>
    </source>
</evidence>
<name>A0A127K8W5_9RHOO</name>
<dbReference type="SUPFAM" id="SSF52218">
    <property type="entry name" value="Flavoproteins"/>
    <property type="match status" value="1"/>
</dbReference>
<evidence type="ECO:0000313" key="2">
    <source>
        <dbReference type="EMBL" id="AMO38387.1"/>
    </source>
</evidence>
<gene>
    <name evidence="2" type="ORF">AC731_016465</name>
</gene>
<dbReference type="RefSeq" id="WP_048707742.1">
    <property type="nucleotide sequence ID" value="NZ_CP014646.1"/>
</dbReference>
<sequence>MNSPRIVVMAGSSRREALSRKVAAACIAPLAAAGADVDLVELADHPAPLYNGDLEVESGLPEGIVSLQQRLAAADGLLVVNPEYNGSITPLLKNALDWCSRPNPADRARSGGAVYAGRAAAVVGTSPGALGGMRVLFHVRDILGYLGMQVIPQQLAIGKAGEAVGDDGCLRDPAQREALDKLAQALVDTARRLRR</sequence>
<proteinExistence type="predicted"/>
<dbReference type="GO" id="GO:0005829">
    <property type="term" value="C:cytosol"/>
    <property type="evidence" value="ECO:0007669"/>
    <property type="project" value="TreeGrafter"/>
</dbReference>
<organism evidence="2 3">
    <name type="scientific">Thauera humireducens</name>
    <dbReference type="NCBI Taxonomy" id="1134435"/>
    <lineage>
        <taxon>Bacteria</taxon>
        <taxon>Pseudomonadati</taxon>
        <taxon>Pseudomonadota</taxon>
        <taxon>Betaproteobacteria</taxon>
        <taxon>Rhodocyclales</taxon>
        <taxon>Zoogloeaceae</taxon>
        <taxon>Thauera</taxon>
    </lineage>
</organism>
<accession>A0A127K8W5</accession>
<dbReference type="Gene3D" id="3.40.50.360">
    <property type="match status" value="1"/>
</dbReference>
<evidence type="ECO:0000313" key="3">
    <source>
        <dbReference type="Proteomes" id="UP000036902"/>
    </source>
</evidence>